<dbReference type="InterPro" id="IPR001387">
    <property type="entry name" value="Cro/C1-type_HTH"/>
</dbReference>
<feature type="transmembrane region" description="Helical" evidence="2">
    <location>
        <begin position="149"/>
        <end position="171"/>
    </location>
</feature>
<dbReference type="PANTHER" id="PTHR46558:SF4">
    <property type="entry name" value="DNA-BIDING PHAGE PROTEIN"/>
    <property type="match status" value="1"/>
</dbReference>
<dbReference type="PANTHER" id="PTHR46558">
    <property type="entry name" value="TRACRIPTIONAL REGULATORY PROTEIN-RELATED-RELATED"/>
    <property type="match status" value="1"/>
</dbReference>
<protein>
    <submittedName>
        <fullName evidence="4">Helix-turn-helix domain-containing protein</fullName>
    </submittedName>
</protein>
<dbReference type="InterPro" id="IPR010982">
    <property type="entry name" value="Lambda_DNA-bd_dom_sf"/>
</dbReference>
<dbReference type="Pfam" id="PF01381">
    <property type="entry name" value="HTH_3"/>
    <property type="match status" value="1"/>
</dbReference>
<feature type="transmembrane region" description="Helical" evidence="2">
    <location>
        <begin position="118"/>
        <end position="137"/>
    </location>
</feature>
<keyword evidence="2" id="KW-1133">Transmembrane helix</keyword>
<evidence type="ECO:0000313" key="5">
    <source>
        <dbReference type="Proteomes" id="UP001596282"/>
    </source>
</evidence>
<reference evidence="5" key="1">
    <citation type="journal article" date="2019" name="Int. J. Syst. Evol. Microbiol.">
        <title>The Global Catalogue of Microorganisms (GCM) 10K type strain sequencing project: providing services to taxonomists for standard genome sequencing and annotation.</title>
        <authorList>
            <consortium name="The Broad Institute Genomics Platform"/>
            <consortium name="The Broad Institute Genome Sequencing Center for Infectious Disease"/>
            <person name="Wu L."/>
            <person name="Ma J."/>
        </authorList>
    </citation>
    <scope>NUCLEOTIDE SEQUENCE [LARGE SCALE GENOMIC DNA]</scope>
    <source>
        <strain evidence="5">CCM 8933</strain>
    </source>
</reference>
<feature type="transmembrane region" description="Helical" evidence="2">
    <location>
        <begin position="183"/>
        <end position="208"/>
    </location>
</feature>
<dbReference type="SMART" id="SM00530">
    <property type="entry name" value="HTH_XRE"/>
    <property type="match status" value="1"/>
</dbReference>
<evidence type="ECO:0000256" key="1">
    <source>
        <dbReference type="ARBA" id="ARBA00023125"/>
    </source>
</evidence>
<gene>
    <name evidence="4" type="ORF">ACFP5Y_03270</name>
</gene>
<keyword evidence="2" id="KW-0472">Membrane</keyword>
<evidence type="ECO:0000313" key="4">
    <source>
        <dbReference type="EMBL" id="MFC6180245.1"/>
    </source>
</evidence>
<feature type="transmembrane region" description="Helical" evidence="2">
    <location>
        <begin position="85"/>
        <end position="106"/>
    </location>
</feature>
<dbReference type="RefSeq" id="WP_137629667.1">
    <property type="nucleotide sequence ID" value="NZ_BJDJ01000030.1"/>
</dbReference>
<name>A0ABW1RXV5_9LACO</name>
<keyword evidence="5" id="KW-1185">Reference proteome</keyword>
<feature type="domain" description="HTH cro/C1-type" evidence="3">
    <location>
        <begin position="7"/>
        <end position="61"/>
    </location>
</feature>
<keyword evidence="2" id="KW-0812">Transmembrane</keyword>
<proteinExistence type="predicted"/>
<sequence>MKFADNLKAMRQQRQLTQAQVAAQLHVSRKTISSWENERSYPDMGMLIELSEQYDLSLDQLLKGDLTMIKTYDEHAKISRRNDRLVALTYYINVACLFLTYLIQFAHWERYFQGNLGLSLNLTLIVNLFVLVILYHGYDHWAATNRQAVRFLVVLAMLVILNVALSVPVAWTHTTTSAYAAGVAAGTAMGSMIHVGLLIGSGLMVLFARPQSLK</sequence>
<accession>A0ABW1RXV5</accession>
<dbReference type="Gene3D" id="1.10.260.40">
    <property type="entry name" value="lambda repressor-like DNA-binding domains"/>
    <property type="match status" value="1"/>
</dbReference>
<dbReference type="CDD" id="cd00093">
    <property type="entry name" value="HTH_XRE"/>
    <property type="match status" value="1"/>
</dbReference>
<dbReference type="EMBL" id="JBHSSC010000008">
    <property type="protein sequence ID" value="MFC6180245.1"/>
    <property type="molecule type" value="Genomic_DNA"/>
</dbReference>
<comment type="caution">
    <text evidence="4">The sequence shown here is derived from an EMBL/GenBank/DDBJ whole genome shotgun (WGS) entry which is preliminary data.</text>
</comment>
<dbReference type="Proteomes" id="UP001596282">
    <property type="component" value="Unassembled WGS sequence"/>
</dbReference>
<keyword evidence="1" id="KW-0238">DNA-binding</keyword>
<organism evidence="4 5">
    <name type="scientific">Lactiplantibacillus daowaiensis</name>
    <dbReference type="NCBI Taxonomy" id="2559918"/>
    <lineage>
        <taxon>Bacteria</taxon>
        <taxon>Bacillati</taxon>
        <taxon>Bacillota</taxon>
        <taxon>Bacilli</taxon>
        <taxon>Lactobacillales</taxon>
        <taxon>Lactobacillaceae</taxon>
        <taxon>Lactiplantibacillus</taxon>
    </lineage>
</organism>
<dbReference type="PROSITE" id="PS50943">
    <property type="entry name" value="HTH_CROC1"/>
    <property type="match status" value="1"/>
</dbReference>
<dbReference type="SUPFAM" id="SSF47413">
    <property type="entry name" value="lambda repressor-like DNA-binding domains"/>
    <property type="match status" value="1"/>
</dbReference>
<evidence type="ECO:0000259" key="3">
    <source>
        <dbReference type="PROSITE" id="PS50943"/>
    </source>
</evidence>
<evidence type="ECO:0000256" key="2">
    <source>
        <dbReference type="SAM" id="Phobius"/>
    </source>
</evidence>